<keyword evidence="1" id="KW-0812">Transmembrane</keyword>
<keyword evidence="1" id="KW-0472">Membrane</keyword>
<proteinExistence type="predicted"/>
<name>A0A194VQQ3_CYTMA</name>
<keyword evidence="1" id="KW-1133">Transmembrane helix</keyword>
<dbReference type="EMBL" id="CM003099">
    <property type="protein sequence ID" value="KUI66516.1"/>
    <property type="molecule type" value="Genomic_DNA"/>
</dbReference>
<feature type="transmembrane region" description="Helical" evidence="1">
    <location>
        <begin position="120"/>
        <end position="140"/>
    </location>
</feature>
<reference evidence="2" key="1">
    <citation type="submission" date="2014-12" db="EMBL/GenBank/DDBJ databases">
        <title>Genome Sequence of Valsa Canker Pathogens Uncovers a Specific Adaption of Colonization on Woody Bark.</title>
        <authorList>
            <person name="Yin Z."/>
            <person name="Liu H."/>
            <person name="Gao X."/>
            <person name="Li Z."/>
            <person name="Song N."/>
            <person name="Ke X."/>
            <person name="Dai Q."/>
            <person name="Wu Y."/>
            <person name="Sun Y."/>
            <person name="Xu J.-R."/>
            <person name="Kang Z.K."/>
            <person name="Wang L."/>
            <person name="Huang L."/>
        </authorList>
    </citation>
    <scope>NUCLEOTIDE SEQUENCE [LARGE SCALE GENOMIC DNA]</scope>
    <source>
        <strain evidence="2">03-8</strain>
    </source>
</reference>
<evidence type="ECO:0000313" key="2">
    <source>
        <dbReference type="EMBL" id="KUI66516.1"/>
    </source>
</evidence>
<dbReference type="AlphaFoldDB" id="A0A194VQQ3"/>
<evidence type="ECO:0000313" key="3">
    <source>
        <dbReference type="Proteomes" id="UP000078559"/>
    </source>
</evidence>
<dbReference type="Proteomes" id="UP000078559">
    <property type="component" value="Chromosome 2"/>
</dbReference>
<keyword evidence="3" id="KW-1185">Reference proteome</keyword>
<accession>A0A194VQQ3</accession>
<evidence type="ECO:0000256" key="1">
    <source>
        <dbReference type="SAM" id="Phobius"/>
    </source>
</evidence>
<gene>
    <name evidence="2" type="ORF">VM1G_11382</name>
</gene>
<sequence>MTKVSTSSRVLIAPRLARTTLRQERVIEGYGRALLLRVAEALPVVVVGVYAAQRAAVRMAEMSHPVVQLPRQLGRVTRDVLHRAVYPRVRVYGLPQGQDAVERQRAVLEAVMDVVRGGCVLLLVVVVVVVLLLLASRLLARAELAGCRRRRRRVQALGLVPGVAEDRDHGDGATAEVLPQRQYVTRVPPDDQRAEVREPEDLIEGHAGEVRRGVHVPEDTAQGARHGQRGAVEKAVRVLEGRRRPQLAGPGQRQPPPGHVRLARVRQEPEAEPVSPPAAAATVVIPVGGAAAGAQGGVRVPQPLADLVVALEAVRVAARQLAHADEAGVRVLVVAVPEAAAARLLGQVPEGVGDQLDGGRGVGHEDEVEVPGVGAEVPQRLLPHAVDHVARELRRRVGAVRVAVEVGGEPVGEALY</sequence>
<protein>
    <submittedName>
        <fullName evidence="2">Uncharacterized protein</fullName>
    </submittedName>
</protein>
<organism evidence="2 3">
    <name type="scientific">Cytospora mali</name>
    <name type="common">Apple Valsa canker fungus</name>
    <name type="synonym">Valsa mali</name>
    <dbReference type="NCBI Taxonomy" id="578113"/>
    <lineage>
        <taxon>Eukaryota</taxon>
        <taxon>Fungi</taxon>
        <taxon>Dikarya</taxon>
        <taxon>Ascomycota</taxon>
        <taxon>Pezizomycotina</taxon>
        <taxon>Sordariomycetes</taxon>
        <taxon>Sordariomycetidae</taxon>
        <taxon>Diaporthales</taxon>
        <taxon>Cytosporaceae</taxon>
        <taxon>Cytospora</taxon>
    </lineage>
</organism>